<organism evidence="1 2">
    <name type="scientific">Cloacibacillus porcorum</name>
    <dbReference type="NCBI Taxonomy" id="1197717"/>
    <lineage>
        <taxon>Bacteria</taxon>
        <taxon>Thermotogati</taxon>
        <taxon>Synergistota</taxon>
        <taxon>Synergistia</taxon>
        <taxon>Synergistales</taxon>
        <taxon>Synergistaceae</taxon>
        <taxon>Cloacibacillus</taxon>
    </lineage>
</organism>
<dbReference type="InterPro" id="IPR010699">
    <property type="entry name" value="DUF1275"/>
</dbReference>
<accession>A0A1B2I911</accession>
<dbReference type="Proteomes" id="UP000093044">
    <property type="component" value="Chromosome"/>
</dbReference>
<dbReference type="GeneID" id="83059321"/>
<gene>
    <name evidence="1" type="ORF">BED41_15860</name>
</gene>
<dbReference type="PANTHER" id="PTHR37314">
    <property type="entry name" value="SLR0142 PROTEIN"/>
    <property type="match status" value="1"/>
</dbReference>
<protein>
    <submittedName>
        <fullName evidence="1">Uncharacterized protein</fullName>
    </submittedName>
</protein>
<evidence type="ECO:0000313" key="1">
    <source>
        <dbReference type="EMBL" id="ANZ46446.1"/>
    </source>
</evidence>
<name>A0A1B2I911_9BACT</name>
<dbReference type="PANTHER" id="PTHR37314:SF4">
    <property type="entry name" value="UPF0700 TRANSMEMBRANE PROTEIN YOAK"/>
    <property type="match status" value="1"/>
</dbReference>
<sequence length="224" mass="24537">MAESKRQMSDSLRVAMLLALAGGFLDAYTYVTRGGVFANAQTGNIVLFGINLFEGNFIAAKDYLVPIFAFFIGIIIAEMIKSRFRSNRALHWRQIVVLIEFAVLAAAAFMPQAYNTSVNALISFVCSLQVESFRKVKGSPFATTMCTGNLRSATEHLYNYHKSHDREALKNSGRYFLVIALFTAGAGIGAVVSKLFHFQAVLFAASLLLTAAIIMTKDPESANI</sequence>
<dbReference type="EMBL" id="CP016757">
    <property type="protein sequence ID" value="ANZ46446.1"/>
    <property type="molecule type" value="Genomic_DNA"/>
</dbReference>
<dbReference type="STRING" id="1197717.BED41_15860"/>
<dbReference type="Pfam" id="PF06912">
    <property type="entry name" value="DUF1275"/>
    <property type="match status" value="1"/>
</dbReference>
<keyword evidence="2" id="KW-1185">Reference proteome</keyword>
<dbReference type="OrthoDB" id="7057004at2"/>
<reference evidence="1" key="1">
    <citation type="submission" date="2016-08" db="EMBL/GenBank/DDBJ databases">
        <title>Complete genome of Cloacibacillus porcorum.</title>
        <authorList>
            <person name="Looft T."/>
            <person name="Bayles D.O."/>
            <person name="Alt D.P."/>
        </authorList>
    </citation>
    <scope>NUCLEOTIDE SEQUENCE [LARGE SCALE GENOMIC DNA]</scope>
    <source>
        <strain evidence="1">CL-84</strain>
    </source>
</reference>
<dbReference type="AlphaFoldDB" id="A0A1B2I911"/>
<dbReference type="KEGG" id="cpor:BED41_15860"/>
<evidence type="ECO:0000313" key="2">
    <source>
        <dbReference type="Proteomes" id="UP000093044"/>
    </source>
</evidence>
<proteinExistence type="predicted"/>
<dbReference type="RefSeq" id="WP_066748600.1">
    <property type="nucleotide sequence ID" value="NZ_CALCLR010000061.1"/>
</dbReference>